<sequence>MGHLAMGLLWALPAWWLLWDEHASALFVVFAVLMAPFPDVDTFLSTAFPNAVHHHGVTHTIVFVVTISVVAGAIVAATLTDRIDDWTAQRFETGRTFVFATVAFAVGGLSHVFADMLSAPDISTPIEPLWPFFEGSLGIDVLYYNNPWWNVGFLSLMIVVHLVVAYSAFDRRGASRTGGA</sequence>
<feature type="transmembrane region" description="Helical" evidence="1">
    <location>
        <begin position="97"/>
        <end position="114"/>
    </location>
</feature>
<evidence type="ECO:0000313" key="3">
    <source>
        <dbReference type="Proteomes" id="UP001596432"/>
    </source>
</evidence>
<keyword evidence="1" id="KW-0472">Membrane</keyword>
<dbReference type="EMBL" id="JBHTAS010000001">
    <property type="protein sequence ID" value="MFC7139067.1"/>
    <property type="molecule type" value="Genomic_DNA"/>
</dbReference>
<keyword evidence="3" id="KW-1185">Reference proteome</keyword>
<protein>
    <submittedName>
        <fullName evidence="2">Metal-dependent hydrolase</fullName>
    </submittedName>
</protein>
<keyword evidence="2" id="KW-0378">Hydrolase</keyword>
<dbReference type="Proteomes" id="UP001596432">
    <property type="component" value="Unassembled WGS sequence"/>
</dbReference>
<proteinExistence type="predicted"/>
<organism evidence="2 3">
    <name type="scientific">Halosimplex aquaticum</name>
    <dbReference type="NCBI Taxonomy" id="3026162"/>
    <lineage>
        <taxon>Archaea</taxon>
        <taxon>Methanobacteriati</taxon>
        <taxon>Methanobacteriota</taxon>
        <taxon>Stenosarchaea group</taxon>
        <taxon>Halobacteria</taxon>
        <taxon>Halobacteriales</taxon>
        <taxon>Haloarculaceae</taxon>
        <taxon>Halosimplex</taxon>
    </lineage>
</organism>
<dbReference type="AlphaFoldDB" id="A0ABD5Y0T8"/>
<feature type="transmembrane region" description="Helical" evidence="1">
    <location>
        <begin position="55"/>
        <end position="76"/>
    </location>
</feature>
<reference evidence="2 3" key="1">
    <citation type="journal article" date="2019" name="Int. J. Syst. Evol. Microbiol.">
        <title>The Global Catalogue of Microorganisms (GCM) 10K type strain sequencing project: providing services to taxonomists for standard genome sequencing and annotation.</title>
        <authorList>
            <consortium name="The Broad Institute Genomics Platform"/>
            <consortium name="The Broad Institute Genome Sequencing Center for Infectious Disease"/>
            <person name="Wu L."/>
            <person name="Ma J."/>
        </authorList>
    </citation>
    <scope>NUCLEOTIDE SEQUENCE [LARGE SCALE GENOMIC DNA]</scope>
    <source>
        <strain evidence="2 3">XZYJT29</strain>
    </source>
</reference>
<keyword evidence="1" id="KW-1133">Transmembrane helix</keyword>
<dbReference type="RefSeq" id="WP_382261842.1">
    <property type="nucleotide sequence ID" value="NZ_JBHTAS010000001.1"/>
</dbReference>
<feature type="transmembrane region" description="Helical" evidence="1">
    <location>
        <begin position="148"/>
        <end position="169"/>
    </location>
</feature>
<keyword evidence="1" id="KW-0812">Transmembrane</keyword>
<evidence type="ECO:0000313" key="2">
    <source>
        <dbReference type="EMBL" id="MFC7139067.1"/>
    </source>
</evidence>
<accession>A0ABD5Y0T8</accession>
<evidence type="ECO:0000256" key="1">
    <source>
        <dbReference type="SAM" id="Phobius"/>
    </source>
</evidence>
<name>A0ABD5Y0T8_9EURY</name>
<dbReference type="Pfam" id="PF04307">
    <property type="entry name" value="YdjM"/>
    <property type="match status" value="1"/>
</dbReference>
<dbReference type="GO" id="GO:0016787">
    <property type="term" value="F:hydrolase activity"/>
    <property type="evidence" value="ECO:0007669"/>
    <property type="project" value="UniProtKB-KW"/>
</dbReference>
<gene>
    <name evidence="2" type="ORF">ACFQMA_04340</name>
</gene>
<comment type="caution">
    <text evidence="2">The sequence shown here is derived from an EMBL/GenBank/DDBJ whole genome shotgun (WGS) entry which is preliminary data.</text>
</comment>
<dbReference type="InterPro" id="IPR007404">
    <property type="entry name" value="YdjM-like"/>
</dbReference>